<dbReference type="Proteomes" id="UP001251528">
    <property type="component" value="Unassembled WGS sequence"/>
</dbReference>
<comment type="caution">
    <text evidence="2">The sequence shown here is derived from an EMBL/GenBank/DDBJ whole genome shotgun (WGS) entry which is preliminary data.</text>
</comment>
<dbReference type="EMBL" id="JASWJB010000058">
    <property type="protein sequence ID" value="KAK2603733.1"/>
    <property type="molecule type" value="Genomic_DNA"/>
</dbReference>
<protein>
    <recommendedName>
        <fullName evidence="4">Hydrophobin</fullName>
    </recommendedName>
</protein>
<organism evidence="2 3">
    <name type="scientific">Conoideocrella luteorostrata</name>
    <dbReference type="NCBI Taxonomy" id="1105319"/>
    <lineage>
        <taxon>Eukaryota</taxon>
        <taxon>Fungi</taxon>
        <taxon>Dikarya</taxon>
        <taxon>Ascomycota</taxon>
        <taxon>Pezizomycotina</taxon>
        <taxon>Sordariomycetes</taxon>
        <taxon>Hypocreomycetidae</taxon>
        <taxon>Hypocreales</taxon>
        <taxon>Clavicipitaceae</taxon>
        <taxon>Conoideocrella</taxon>
    </lineage>
</organism>
<name>A0AAJ0G1V0_9HYPO</name>
<evidence type="ECO:0000256" key="1">
    <source>
        <dbReference type="SAM" id="SignalP"/>
    </source>
</evidence>
<proteinExistence type="predicted"/>
<accession>A0AAJ0G1V0</accession>
<feature type="signal peptide" evidence="1">
    <location>
        <begin position="1"/>
        <end position="16"/>
    </location>
</feature>
<evidence type="ECO:0008006" key="4">
    <source>
        <dbReference type="Google" id="ProtNLM"/>
    </source>
</evidence>
<evidence type="ECO:0000313" key="3">
    <source>
        <dbReference type="Proteomes" id="UP001251528"/>
    </source>
</evidence>
<sequence>MLVHIPTLLLAATAAALQDVASGVLSRSALSAMSVQETADKCDSNQQLICCNKSEKCAQIDLDKVNRPDFLYEHCTATVACCQFGTDIDHAVNFGDIEQKCVYMGSLQH</sequence>
<gene>
    <name evidence="2" type="ORF">QQS21_004109</name>
</gene>
<dbReference type="AlphaFoldDB" id="A0AAJ0G1V0"/>
<keyword evidence="3" id="KW-1185">Reference proteome</keyword>
<keyword evidence="1" id="KW-0732">Signal</keyword>
<reference evidence="2" key="1">
    <citation type="submission" date="2023-06" db="EMBL/GenBank/DDBJ databases">
        <title>Conoideocrella luteorostrata (Hypocreales: Clavicipitaceae), a potential biocontrol fungus for elongate hemlock scale in United States Christmas tree production areas.</title>
        <authorList>
            <person name="Barrett H."/>
            <person name="Lovett B."/>
            <person name="Macias A.M."/>
            <person name="Stajich J.E."/>
            <person name="Kasson M.T."/>
        </authorList>
    </citation>
    <scope>NUCLEOTIDE SEQUENCE</scope>
    <source>
        <strain evidence="2">ARSEF 14590</strain>
    </source>
</reference>
<evidence type="ECO:0000313" key="2">
    <source>
        <dbReference type="EMBL" id="KAK2603733.1"/>
    </source>
</evidence>
<feature type="chain" id="PRO_5042520511" description="Hydrophobin" evidence="1">
    <location>
        <begin position="17"/>
        <end position="109"/>
    </location>
</feature>